<dbReference type="OrthoDB" id="7563500at2"/>
<proteinExistence type="predicted"/>
<dbReference type="EMBL" id="QJJM01000009">
    <property type="protein sequence ID" value="PXW73725.1"/>
    <property type="molecule type" value="Genomic_DNA"/>
</dbReference>
<dbReference type="AlphaFoldDB" id="A0A2V3V0E8"/>
<feature type="compositionally biased region" description="Basic and acidic residues" evidence="1">
    <location>
        <begin position="63"/>
        <end position="74"/>
    </location>
</feature>
<organism evidence="2 3">
    <name type="scientific">Blastomonas natatoria</name>
    <dbReference type="NCBI Taxonomy" id="34015"/>
    <lineage>
        <taxon>Bacteria</taxon>
        <taxon>Pseudomonadati</taxon>
        <taxon>Pseudomonadota</taxon>
        <taxon>Alphaproteobacteria</taxon>
        <taxon>Sphingomonadales</taxon>
        <taxon>Sphingomonadaceae</taxon>
        <taxon>Blastomonas</taxon>
    </lineage>
</organism>
<feature type="region of interest" description="Disordered" evidence="1">
    <location>
        <begin position="41"/>
        <end position="74"/>
    </location>
</feature>
<evidence type="ECO:0000313" key="3">
    <source>
        <dbReference type="Proteomes" id="UP000248014"/>
    </source>
</evidence>
<accession>A0A2V3V0E8</accession>
<protein>
    <submittedName>
        <fullName evidence="2">Uncharacterized protein</fullName>
    </submittedName>
</protein>
<gene>
    <name evidence="2" type="ORF">C7451_10910</name>
</gene>
<comment type="caution">
    <text evidence="2">The sequence shown here is derived from an EMBL/GenBank/DDBJ whole genome shotgun (WGS) entry which is preliminary data.</text>
</comment>
<evidence type="ECO:0000256" key="1">
    <source>
        <dbReference type="SAM" id="MobiDB-lite"/>
    </source>
</evidence>
<sequence length="343" mass="39793">MAKKYGRHWRKLQRSWRKRDSHIIEKAHFYIQQRKMLHDWNIGRSTQTSRNKRKGTATSHSPRSRERTILSRSQDRPFTINRHHPLWSSLPITWFNGKRPPNWENLSQWCKVQLALIPLAELGCITFTGNLSPALEAKLVARGEKGIVEELRNRLRRNLRAVTGVEKLEFLFMLEGHSKDDGKETYLHIHGVAASDRLTPIPDDNRDMIKEAVAKTVGQWERRRINDRAVHAKAYWKAGRAYGNYIFKYFSRKDDRMGGYRLAASQPLIAGTREFWLAISGLDGTRKVPRNARRVPPGSEYGRIVAARKATRKRISLRQSEIMRWRHAMKRMAKATNGASAVP</sequence>
<reference evidence="2 3" key="1">
    <citation type="submission" date="2018-05" db="EMBL/GenBank/DDBJ databases">
        <title>Genomic Encyclopedia of Type Strains, Phase IV (KMG-IV): sequencing the most valuable type-strain genomes for metagenomic binning, comparative biology and taxonomic classification.</title>
        <authorList>
            <person name="Goeker M."/>
        </authorList>
    </citation>
    <scope>NUCLEOTIDE SEQUENCE [LARGE SCALE GENOMIC DNA]</scope>
    <source>
        <strain evidence="2 3">DSM 3183</strain>
    </source>
</reference>
<dbReference type="RefSeq" id="WP_146215363.1">
    <property type="nucleotide sequence ID" value="NZ_QJJM01000009.1"/>
</dbReference>
<name>A0A2V3V0E8_9SPHN</name>
<keyword evidence="3" id="KW-1185">Reference proteome</keyword>
<dbReference type="Proteomes" id="UP000248014">
    <property type="component" value="Unassembled WGS sequence"/>
</dbReference>
<evidence type="ECO:0000313" key="2">
    <source>
        <dbReference type="EMBL" id="PXW73725.1"/>
    </source>
</evidence>